<reference evidence="4 5" key="1">
    <citation type="submission" date="2019-02" db="EMBL/GenBank/DDBJ databases">
        <authorList>
            <consortium name="Pathogen Informatics"/>
        </authorList>
    </citation>
    <scope>NUCLEOTIDE SEQUENCE [LARGE SCALE GENOMIC DNA]</scope>
    <source>
        <strain evidence="4 5">3012STDY6756504</strain>
    </source>
</reference>
<keyword evidence="2" id="KW-0648">Protein biosynthesis</keyword>
<protein>
    <submittedName>
        <fullName evidence="4">Elongation factor G</fullName>
    </submittedName>
</protein>
<dbReference type="EMBL" id="LR215973">
    <property type="protein sequence ID" value="VFA97888.1"/>
    <property type="molecule type" value="Genomic_DNA"/>
</dbReference>
<dbReference type="SUPFAM" id="SSF52540">
    <property type="entry name" value="P-loop containing nucleoside triphosphate hydrolases"/>
    <property type="match status" value="1"/>
</dbReference>
<evidence type="ECO:0000256" key="2">
    <source>
        <dbReference type="ARBA" id="ARBA00022917"/>
    </source>
</evidence>
<dbReference type="GO" id="GO:0032790">
    <property type="term" value="P:ribosome disassembly"/>
    <property type="evidence" value="ECO:0007669"/>
    <property type="project" value="TreeGrafter"/>
</dbReference>
<evidence type="ECO:0000256" key="1">
    <source>
        <dbReference type="ARBA" id="ARBA00022741"/>
    </source>
</evidence>
<keyword evidence="4" id="KW-0251">Elongation factor</keyword>
<dbReference type="PANTHER" id="PTHR43261:SF1">
    <property type="entry name" value="RIBOSOME-RELEASING FACTOR 2, MITOCHONDRIAL"/>
    <property type="match status" value="1"/>
</dbReference>
<dbReference type="Proteomes" id="UP000290439">
    <property type="component" value="Chromosome"/>
</dbReference>
<gene>
    <name evidence="4" type="primary">fusA_2</name>
    <name evidence="4" type="ORF">NCTC10797_01653</name>
</gene>
<keyword evidence="1" id="KW-0547">Nucleotide-binding</keyword>
<dbReference type="GO" id="GO:0003746">
    <property type="term" value="F:translation elongation factor activity"/>
    <property type="evidence" value="ECO:0007669"/>
    <property type="project" value="UniProtKB-KW"/>
</dbReference>
<name>A0A4U8W8A3_9NOCA</name>
<evidence type="ECO:0000313" key="5">
    <source>
        <dbReference type="Proteomes" id="UP000290439"/>
    </source>
</evidence>
<keyword evidence="3" id="KW-0342">GTP-binding</keyword>
<dbReference type="RefSeq" id="WP_130916675.1">
    <property type="nucleotide sequence ID" value="NZ_LR215973.1"/>
</dbReference>
<dbReference type="PANTHER" id="PTHR43261">
    <property type="entry name" value="TRANSLATION ELONGATION FACTOR G-RELATED"/>
    <property type="match status" value="1"/>
</dbReference>
<dbReference type="AlphaFoldDB" id="A0A4U8W8A3"/>
<dbReference type="GO" id="GO:0005525">
    <property type="term" value="F:GTP binding"/>
    <property type="evidence" value="ECO:0007669"/>
    <property type="project" value="UniProtKB-KW"/>
</dbReference>
<accession>A0A4U8W8A3</accession>
<organism evidence="4 5">
    <name type="scientific">Nocardia cyriacigeorgica</name>
    <dbReference type="NCBI Taxonomy" id="135487"/>
    <lineage>
        <taxon>Bacteria</taxon>
        <taxon>Bacillati</taxon>
        <taxon>Actinomycetota</taxon>
        <taxon>Actinomycetes</taxon>
        <taxon>Mycobacteriales</taxon>
        <taxon>Nocardiaceae</taxon>
        <taxon>Nocardia</taxon>
    </lineage>
</organism>
<evidence type="ECO:0000256" key="3">
    <source>
        <dbReference type="ARBA" id="ARBA00023134"/>
    </source>
</evidence>
<evidence type="ECO:0000313" key="4">
    <source>
        <dbReference type="EMBL" id="VFA97888.1"/>
    </source>
</evidence>
<sequence>MGTELIDPQTIRNVTVVGEPDDTTRVVHRLRRALATAVPPAWTTGHTIRFAEVSTHAPIATLERSIRLADGVFAVMNATTSSARLEAALRVADDHQVARLCLVTGLDQPGADFDRCVHTIAGTHGAVPLVLHIPHGLGAHFDGVVDLMSMWVIEPVAAAYYGRRWGLAQQWYRRLREAVLPSGAASTDAPDMSADVLHDRVRRLTQIGDAVPVLCDATPRGEVAPLVNAIVRYLPSPLQVCQPEHALDY</sequence>
<dbReference type="Gene3D" id="3.40.50.300">
    <property type="entry name" value="P-loop containing nucleotide triphosphate hydrolases"/>
    <property type="match status" value="2"/>
</dbReference>
<dbReference type="InterPro" id="IPR027417">
    <property type="entry name" value="P-loop_NTPase"/>
</dbReference>
<proteinExistence type="predicted"/>